<name>A0A975GSS4_9BACT</name>
<accession>A0A975GSS4</accession>
<dbReference type="KEGG" id="dmm:dnm_082930"/>
<reference evidence="1" key="1">
    <citation type="journal article" date="2021" name="Microb. Physiol.">
        <title>Proteogenomic Insights into the Physiology of Marine, Sulfate-Reducing, Filamentous Desulfonema limicola and Desulfonema magnum.</title>
        <authorList>
            <person name="Schnaars V."/>
            <person name="Wohlbrand L."/>
            <person name="Scheve S."/>
            <person name="Hinrichs C."/>
            <person name="Reinhardt R."/>
            <person name="Rabus R."/>
        </authorList>
    </citation>
    <scope>NUCLEOTIDE SEQUENCE</scope>
    <source>
        <strain evidence="1">4be13</strain>
    </source>
</reference>
<evidence type="ECO:0000313" key="1">
    <source>
        <dbReference type="EMBL" id="QTA92217.1"/>
    </source>
</evidence>
<proteinExistence type="predicted"/>
<protein>
    <submittedName>
        <fullName evidence="1">Uncharacterized protein</fullName>
    </submittedName>
</protein>
<dbReference type="AlphaFoldDB" id="A0A975GSS4"/>
<sequence>MLSGKMPFPKQHSHNVFFQFGICLPNAAMGASAKNDFRTLLNQAFFLYRKL</sequence>
<dbReference type="EMBL" id="CP061800">
    <property type="protein sequence ID" value="QTA92217.1"/>
    <property type="molecule type" value="Genomic_DNA"/>
</dbReference>
<evidence type="ECO:0000313" key="2">
    <source>
        <dbReference type="Proteomes" id="UP000663722"/>
    </source>
</evidence>
<organism evidence="1 2">
    <name type="scientific">Desulfonema magnum</name>
    <dbReference type="NCBI Taxonomy" id="45655"/>
    <lineage>
        <taxon>Bacteria</taxon>
        <taxon>Pseudomonadati</taxon>
        <taxon>Thermodesulfobacteriota</taxon>
        <taxon>Desulfobacteria</taxon>
        <taxon>Desulfobacterales</taxon>
        <taxon>Desulfococcaceae</taxon>
        <taxon>Desulfonema</taxon>
    </lineage>
</organism>
<gene>
    <name evidence="1" type="ORF">dnm_082930</name>
</gene>
<dbReference type="Proteomes" id="UP000663722">
    <property type="component" value="Chromosome"/>
</dbReference>
<keyword evidence="2" id="KW-1185">Reference proteome</keyword>